<keyword evidence="3" id="KW-1185">Reference proteome</keyword>
<proteinExistence type="predicted"/>
<dbReference type="EMBL" id="KZ559578">
    <property type="protein sequence ID" value="PLN78328.1"/>
    <property type="molecule type" value="Genomic_DNA"/>
</dbReference>
<feature type="transmembrane region" description="Helical" evidence="1">
    <location>
        <begin position="35"/>
        <end position="58"/>
    </location>
</feature>
<reference evidence="3" key="1">
    <citation type="submission" date="2017-12" db="EMBL/GenBank/DDBJ databases">
        <authorList>
            <consortium name="DOE Joint Genome Institute"/>
            <person name="Mondo S.J."/>
            <person name="Kjaerbolling I."/>
            <person name="Vesth T.C."/>
            <person name="Frisvad J.C."/>
            <person name="Nybo J.L."/>
            <person name="Theobald S."/>
            <person name="Kuo A."/>
            <person name="Bowyer P."/>
            <person name="Matsuda Y."/>
            <person name="Lyhne E.K."/>
            <person name="Kogle M.E."/>
            <person name="Clum A."/>
            <person name="Lipzen A."/>
            <person name="Salamov A."/>
            <person name="Ngan C.Y."/>
            <person name="Daum C."/>
            <person name="Chiniquy J."/>
            <person name="Barry K."/>
            <person name="LaButti K."/>
            <person name="Haridas S."/>
            <person name="Simmons B.A."/>
            <person name="Magnuson J.K."/>
            <person name="Mortensen U.H."/>
            <person name="Larsen T.O."/>
            <person name="Grigoriev I.V."/>
            <person name="Baker S.E."/>
            <person name="Andersen M.R."/>
            <person name="Nordberg H.P."/>
            <person name="Cantor M.N."/>
            <person name="Hua S.X."/>
        </authorList>
    </citation>
    <scope>NUCLEOTIDE SEQUENCE [LARGE SCALE GENOMIC DNA]</scope>
    <source>
        <strain evidence="3">IBT 19404</strain>
    </source>
</reference>
<name>A0A2J5HMC2_9EURO</name>
<keyword evidence="1" id="KW-1133">Transmembrane helix</keyword>
<gene>
    <name evidence="2" type="ORF">BDW42DRAFT_175012</name>
</gene>
<dbReference type="Proteomes" id="UP000235023">
    <property type="component" value="Unassembled WGS sequence"/>
</dbReference>
<evidence type="ECO:0000313" key="2">
    <source>
        <dbReference type="EMBL" id="PLN78328.1"/>
    </source>
</evidence>
<keyword evidence="1" id="KW-0812">Transmembrane</keyword>
<accession>A0A2J5HMC2</accession>
<evidence type="ECO:0000256" key="1">
    <source>
        <dbReference type="SAM" id="Phobius"/>
    </source>
</evidence>
<sequence>MTDDTLVSVSGYLHPRFMLFVLLQGGMMVLDMGKLLSLTLSISIPWILVLALAVIPTVNSPGAKTLLSSESSQFGLYHNRTGLKI</sequence>
<evidence type="ECO:0000313" key="3">
    <source>
        <dbReference type="Proteomes" id="UP000235023"/>
    </source>
</evidence>
<dbReference type="AlphaFoldDB" id="A0A2J5HMC2"/>
<keyword evidence="1" id="KW-0472">Membrane</keyword>
<organism evidence="2 3">
    <name type="scientific">Aspergillus taichungensis</name>
    <dbReference type="NCBI Taxonomy" id="482145"/>
    <lineage>
        <taxon>Eukaryota</taxon>
        <taxon>Fungi</taxon>
        <taxon>Dikarya</taxon>
        <taxon>Ascomycota</taxon>
        <taxon>Pezizomycotina</taxon>
        <taxon>Eurotiomycetes</taxon>
        <taxon>Eurotiomycetidae</taxon>
        <taxon>Eurotiales</taxon>
        <taxon>Aspergillaceae</taxon>
        <taxon>Aspergillus</taxon>
        <taxon>Aspergillus subgen. Circumdati</taxon>
    </lineage>
</organism>
<protein>
    <submittedName>
        <fullName evidence="2">Uncharacterized protein</fullName>
    </submittedName>
</protein>